<sequence length="211" mass="22245">MPRFLQLFILSITLAILAGCAGGGSRITVGSENKPLRFTATGYGSMSAFDGYTAGQKRLLAMRAAKLDAYRALAEQIYGVRIKGNTTVAAMIAQNDSFRIYLDGYLRGARVVSVTPMAEGSYETEVEVELPSDFWKMPVTAPIASQAASPAAPAAAVAAPPTQWAGQTSSTSTPAAVVETKPAPLPSRSTGDTIQLAASQTLPSRQFYFAD</sequence>
<keyword evidence="4" id="KW-1185">Reference proteome</keyword>
<dbReference type="Proteomes" id="UP000575898">
    <property type="component" value="Unassembled WGS sequence"/>
</dbReference>
<reference evidence="3 4" key="1">
    <citation type="submission" date="2020-08" db="EMBL/GenBank/DDBJ databases">
        <title>Genomic Encyclopedia of Type Strains, Phase IV (KMG-IV): sequencing the most valuable type-strain genomes for metagenomic binning, comparative biology and taxonomic classification.</title>
        <authorList>
            <person name="Goeker M."/>
        </authorList>
    </citation>
    <scope>NUCLEOTIDE SEQUENCE [LARGE SCALE GENOMIC DNA]</scope>
    <source>
        <strain evidence="3 4">DSM 27165</strain>
    </source>
</reference>
<organism evidence="3 4">
    <name type="scientific">Chitinivorax tropicus</name>
    <dbReference type="NCBI Taxonomy" id="714531"/>
    <lineage>
        <taxon>Bacteria</taxon>
        <taxon>Pseudomonadati</taxon>
        <taxon>Pseudomonadota</taxon>
        <taxon>Betaproteobacteria</taxon>
        <taxon>Chitinivorax</taxon>
    </lineage>
</organism>
<evidence type="ECO:0000313" key="3">
    <source>
        <dbReference type="EMBL" id="MBB5018843.1"/>
    </source>
</evidence>
<feature type="region of interest" description="Disordered" evidence="1">
    <location>
        <begin position="162"/>
        <end position="191"/>
    </location>
</feature>
<dbReference type="Pfam" id="PF02169">
    <property type="entry name" value="LPP20"/>
    <property type="match status" value="1"/>
</dbReference>
<protein>
    <recommendedName>
        <fullName evidence="2">Lipoprotein LPP20-like domain-containing protein</fullName>
    </recommendedName>
</protein>
<accession>A0A840MRI8</accession>
<evidence type="ECO:0000259" key="2">
    <source>
        <dbReference type="Pfam" id="PF02169"/>
    </source>
</evidence>
<gene>
    <name evidence="3" type="ORF">HNQ59_002140</name>
</gene>
<feature type="domain" description="Lipoprotein LPP20-like" evidence="2">
    <location>
        <begin position="56"/>
        <end position="128"/>
    </location>
</feature>
<dbReference type="PROSITE" id="PS51257">
    <property type="entry name" value="PROKAR_LIPOPROTEIN"/>
    <property type="match status" value="1"/>
</dbReference>
<dbReference type="EMBL" id="JACHHY010000012">
    <property type="protein sequence ID" value="MBB5018843.1"/>
    <property type="molecule type" value="Genomic_DNA"/>
</dbReference>
<feature type="compositionally biased region" description="Polar residues" evidence="1">
    <location>
        <begin position="164"/>
        <end position="174"/>
    </location>
</feature>
<dbReference type="RefSeq" id="WP_184038758.1">
    <property type="nucleotide sequence ID" value="NZ_JACHHY010000012.1"/>
</dbReference>
<evidence type="ECO:0000313" key="4">
    <source>
        <dbReference type="Proteomes" id="UP000575898"/>
    </source>
</evidence>
<dbReference type="AlphaFoldDB" id="A0A840MRI8"/>
<proteinExistence type="predicted"/>
<dbReference type="InterPro" id="IPR024952">
    <property type="entry name" value="LPP20-like_dom"/>
</dbReference>
<name>A0A840MRI8_9PROT</name>
<evidence type="ECO:0000256" key="1">
    <source>
        <dbReference type="SAM" id="MobiDB-lite"/>
    </source>
</evidence>
<comment type="caution">
    <text evidence="3">The sequence shown here is derived from an EMBL/GenBank/DDBJ whole genome shotgun (WGS) entry which is preliminary data.</text>
</comment>